<dbReference type="AlphaFoldDB" id="A0A2M9C541"/>
<dbReference type="SUPFAM" id="SSF53795">
    <property type="entry name" value="PEP carboxykinase-like"/>
    <property type="match status" value="1"/>
</dbReference>
<comment type="caution">
    <text evidence="1">The sequence shown here is derived from an EMBL/GenBank/DDBJ whole genome shotgun (WGS) entry which is preliminary data.</text>
</comment>
<name>A0A2M9C541_9MICO</name>
<dbReference type="EMBL" id="PGFB01000001">
    <property type="protein sequence ID" value="PJJ65645.1"/>
    <property type="molecule type" value="Genomic_DNA"/>
</dbReference>
<proteinExistence type="predicted"/>
<protein>
    <submittedName>
        <fullName evidence="1">Coenzyme PQQ synthesis protein D (PqqD)</fullName>
    </submittedName>
</protein>
<sequence length="527" mass="53961">MIVDALGSRIRIDFAASLDRSQRESLRAAWAGASARAQTSTKAQTSTGDDAAELVISAGIADGPATATSPASTERADVAAADTATLASALSARVTLAAIERQRGRLLMLHACGLVTADGAVLAFVGPSGRGKTTAARALGSRYGYVSDETIAVDASGTVLPYRKPLSVIEPASAAATDPATGTMTSADAAVRPKRQLAPSALGLLPLPDASLRLGGIILLDRRPGAGDPRVEEVPLAEAIAAIVPEASYFAELPRPLRYLATLIERSGGVRRVVYGEADHLAAAVPELLTAHSEPEGWEPVDLDARTGLDARTDLEAAEGYRRGAALDAIAVGPELLVLSDGVVHVLSGIGPQLWLRAGSGASETRLLASVVELHGLPPHGDAAEAVSEAIARLLAVGLLEALGPADGSTDAPASRWRRAEHVAAVDSGDRVVVLDLADPASATPQALAGSAAAIWRAIGTDADGTGGRDTEAIVAHVAGSYAVEPAAVRADVEAFLRELRARALVREIDTDARELDDTITSGGADA</sequence>
<dbReference type="InterPro" id="IPR008792">
    <property type="entry name" value="PQQD"/>
</dbReference>
<evidence type="ECO:0000313" key="2">
    <source>
        <dbReference type="Proteomes" id="UP000230161"/>
    </source>
</evidence>
<dbReference type="InterPro" id="IPR041881">
    <property type="entry name" value="PqqD_sf"/>
</dbReference>
<keyword evidence="2" id="KW-1185">Reference proteome</keyword>
<organism evidence="1 2">
    <name type="scientific">Compostimonas suwonensis</name>
    <dbReference type="NCBI Taxonomy" id="1048394"/>
    <lineage>
        <taxon>Bacteria</taxon>
        <taxon>Bacillati</taxon>
        <taxon>Actinomycetota</taxon>
        <taxon>Actinomycetes</taxon>
        <taxon>Micrococcales</taxon>
        <taxon>Microbacteriaceae</taxon>
        <taxon>Compostimonas</taxon>
    </lineage>
</organism>
<dbReference type="Gene3D" id="1.10.10.1150">
    <property type="entry name" value="Coenzyme PQQ synthesis protein D (PqqD)"/>
    <property type="match status" value="1"/>
</dbReference>
<gene>
    <name evidence="1" type="ORF">CLV54_0682</name>
</gene>
<evidence type="ECO:0000313" key="1">
    <source>
        <dbReference type="EMBL" id="PJJ65645.1"/>
    </source>
</evidence>
<accession>A0A2M9C541</accession>
<dbReference type="Proteomes" id="UP000230161">
    <property type="component" value="Unassembled WGS sequence"/>
</dbReference>
<reference evidence="1 2" key="1">
    <citation type="submission" date="2017-11" db="EMBL/GenBank/DDBJ databases">
        <title>Genomic Encyclopedia of Archaeal and Bacterial Type Strains, Phase II (KMG-II): From Individual Species to Whole Genera.</title>
        <authorList>
            <person name="Goeker M."/>
        </authorList>
    </citation>
    <scope>NUCLEOTIDE SEQUENCE [LARGE SCALE GENOMIC DNA]</scope>
    <source>
        <strain evidence="1 2">DSM 25625</strain>
    </source>
</reference>
<dbReference type="Pfam" id="PF05402">
    <property type="entry name" value="PqqD"/>
    <property type="match status" value="1"/>
</dbReference>